<dbReference type="InterPro" id="IPR038665">
    <property type="entry name" value="Voltage-dep_anion_channel_sf"/>
</dbReference>
<keyword evidence="7" id="KW-1185">Reference proteome</keyword>
<dbReference type="InterPro" id="IPR052951">
    <property type="entry name" value="Tellurite_res_ion_channel"/>
</dbReference>
<feature type="transmembrane region" description="Helical" evidence="5">
    <location>
        <begin position="39"/>
        <end position="59"/>
    </location>
</feature>
<evidence type="ECO:0000256" key="3">
    <source>
        <dbReference type="ARBA" id="ARBA00022989"/>
    </source>
</evidence>
<name>A0A376BUH0_9NEIS</name>
<dbReference type="GO" id="GO:0046583">
    <property type="term" value="F:monoatomic cation efflux transmembrane transporter activity"/>
    <property type="evidence" value="ECO:0007669"/>
    <property type="project" value="TreeGrafter"/>
</dbReference>
<keyword evidence="2 5" id="KW-0812">Transmembrane</keyword>
<feature type="transmembrane region" description="Helical" evidence="5">
    <location>
        <begin position="12"/>
        <end position="33"/>
    </location>
</feature>
<dbReference type="Gene3D" id="1.50.10.150">
    <property type="entry name" value="Voltage-dependent anion channel"/>
    <property type="match status" value="1"/>
</dbReference>
<reference evidence="6 7" key="1">
    <citation type="submission" date="2018-06" db="EMBL/GenBank/DDBJ databases">
        <authorList>
            <consortium name="Pathogen Informatics"/>
            <person name="Doyle S."/>
        </authorList>
    </citation>
    <scope>NUCLEOTIDE SEQUENCE [LARGE SCALE GENOMIC DNA]</scope>
    <source>
        <strain evidence="6 7">NCTC10283</strain>
    </source>
</reference>
<dbReference type="InterPro" id="IPR004695">
    <property type="entry name" value="SLAC1/Mae1/Ssu1/TehA"/>
</dbReference>
<comment type="subcellular location">
    <subcellularLocation>
        <location evidence="1">Membrane</location>
        <topology evidence="1">Multi-pass membrane protein</topology>
    </subcellularLocation>
</comment>
<dbReference type="OrthoDB" id="309023at2"/>
<keyword evidence="4 5" id="KW-0472">Membrane</keyword>
<dbReference type="STRING" id="1120980.GCA_000745955_00731"/>
<keyword evidence="3 5" id="KW-1133">Transmembrane helix</keyword>
<feature type="transmembrane region" description="Helical" evidence="5">
    <location>
        <begin position="197"/>
        <end position="218"/>
    </location>
</feature>
<dbReference type="AlphaFoldDB" id="A0A376BUH0"/>
<sequence>MRTATFLMPTAYFSIPVGVAALALAWFHVLPLWQGAETVGTVLGGIAIAFWTLFLSLYIYKLFAFREQVKEEFYCPIRFSFPALIFISTMLVGDILYHWEWHLLGKILICGSITGQLFYAFIRIGSLWSGEHFSQDAVQPPFYLPAVASNFTSASSLVILGQTDLAYLFFGAGLLAWLMFEPILLQRLRTQPLPATNRATIGIVLAPAFVGSSAYLSLNGGEVDLLVKLLWGYGLLQLLFLLRIVPSLLKNGFSIGFWAFSFGLASMANSAIALYQHSQLTHLAMIAFGFANIIIASLLFGTGIKMIKKQFWVK</sequence>
<organism evidence="6 7">
    <name type="scientific">Alysiella crassa</name>
    <dbReference type="NCBI Taxonomy" id="153491"/>
    <lineage>
        <taxon>Bacteria</taxon>
        <taxon>Pseudomonadati</taxon>
        <taxon>Pseudomonadota</taxon>
        <taxon>Betaproteobacteria</taxon>
        <taxon>Neisseriales</taxon>
        <taxon>Neisseriaceae</taxon>
        <taxon>Alysiella</taxon>
    </lineage>
</organism>
<evidence type="ECO:0000256" key="5">
    <source>
        <dbReference type="SAM" id="Phobius"/>
    </source>
</evidence>
<feature type="transmembrane region" description="Helical" evidence="5">
    <location>
        <begin position="166"/>
        <end position="185"/>
    </location>
</feature>
<gene>
    <name evidence="6" type="primary">tehA</name>
    <name evidence="6" type="ORF">NCTC10283_02002</name>
</gene>
<evidence type="ECO:0000256" key="2">
    <source>
        <dbReference type="ARBA" id="ARBA00022692"/>
    </source>
</evidence>
<proteinExistence type="predicted"/>
<dbReference type="PANTHER" id="PTHR37955:SF1">
    <property type="entry name" value="DEP DOMAIN-CONTAINING PROTEIN"/>
    <property type="match status" value="1"/>
</dbReference>
<feature type="transmembrane region" description="Helical" evidence="5">
    <location>
        <begin position="256"/>
        <end position="276"/>
    </location>
</feature>
<protein>
    <submittedName>
        <fullName evidence="6">Tellurite resistance protein tehA homolog</fullName>
    </submittedName>
</protein>
<evidence type="ECO:0000256" key="4">
    <source>
        <dbReference type="ARBA" id="ARBA00023136"/>
    </source>
</evidence>
<dbReference type="EMBL" id="UFSO01000003">
    <property type="protein sequence ID" value="SSY80443.1"/>
    <property type="molecule type" value="Genomic_DNA"/>
</dbReference>
<dbReference type="PANTHER" id="PTHR37955">
    <property type="entry name" value="TELLURITE RESISTANCE PROTEIN TEHA"/>
    <property type="match status" value="1"/>
</dbReference>
<dbReference type="RefSeq" id="WP_034291745.1">
    <property type="nucleotide sequence ID" value="NZ_CP091519.2"/>
</dbReference>
<evidence type="ECO:0000313" key="7">
    <source>
        <dbReference type="Proteomes" id="UP000254209"/>
    </source>
</evidence>
<accession>A0A376BUH0</accession>
<feature type="transmembrane region" description="Helical" evidence="5">
    <location>
        <begin position="79"/>
        <end position="97"/>
    </location>
</feature>
<dbReference type="GO" id="GO:0005886">
    <property type="term" value="C:plasma membrane"/>
    <property type="evidence" value="ECO:0007669"/>
    <property type="project" value="TreeGrafter"/>
</dbReference>
<evidence type="ECO:0000256" key="1">
    <source>
        <dbReference type="ARBA" id="ARBA00004141"/>
    </source>
</evidence>
<dbReference type="Proteomes" id="UP000254209">
    <property type="component" value="Unassembled WGS sequence"/>
</dbReference>
<dbReference type="Pfam" id="PF03595">
    <property type="entry name" value="SLAC1"/>
    <property type="match status" value="1"/>
</dbReference>
<feature type="transmembrane region" description="Helical" evidence="5">
    <location>
        <begin position="282"/>
        <end position="304"/>
    </location>
</feature>
<feature type="transmembrane region" description="Helical" evidence="5">
    <location>
        <begin position="230"/>
        <end position="249"/>
    </location>
</feature>
<evidence type="ECO:0000313" key="6">
    <source>
        <dbReference type="EMBL" id="SSY80443.1"/>
    </source>
</evidence>